<evidence type="ECO:0000313" key="1">
    <source>
        <dbReference type="EMBL" id="TMP83841.1"/>
    </source>
</evidence>
<name>A0A5S3Z0N4_9GAMM</name>
<dbReference type="EMBL" id="PNCG01000149">
    <property type="protein sequence ID" value="TMP83841.1"/>
    <property type="molecule type" value="Genomic_DNA"/>
</dbReference>
<reference evidence="1 2" key="1">
    <citation type="submission" date="2017-12" db="EMBL/GenBank/DDBJ databases">
        <authorList>
            <person name="Paulsen S."/>
            <person name="Gram L.K."/>
        </authorList>
    </citation>
    <scope>NUCLEOTIDE SEQUENCE [LARGE SCALE GENOMIC DNA]</scope>
    <source>
        <strain evidence="1 2">S2897</strain>
    </source>
</reference>
<sequence length="128" mass="14137">FMYFVLKPQAGNPLQLDVDLLRDFAEDFVRPRMESVAGVSQVRVGGGAQRQIQIKVDAARLAQRGISLTDVRTAIRARNRDASGGDIESGKSRYLLRVVGRFEQLSQLENLIVKRIGAANILLKDVAS</sequence>
<dbReference type="GO" id="GO:0042910">
    <property type="term" value="F:xenobiotic transmembrane transporter activity"/>
    <property type="evidence" value="ECO:0007669"/>
    <property type="project" value="TreeGrafter"/>
</dbReference>
<protein>
    <submittedName>
        <fullName evidence="1">AcrB/AcrD/AcrF family protein</fullName>
    </submittedName>
</protein>
<feature type="non-terminal residue" evidence="1">
    <location>
        <position position="1"/>
    </location>
</feature>
<dbReference type="PANTHER" id="PTHR32063">
    <property type="match status" value="1"/>
</dbReference>
<dbReference type="InterPro" id="IPR027463">
    <property type="entry name" value="AcrB_DN_DC_subdom"/>
</dbReference>
<dbReference type="Pfam" id="PF00873">
    <property type="entry name" value="ACR_tran"/>
    <property type="match status" value="1"/>
</dbReference>
<evidence type="ECO:0000313" key="2">
    <source>
        <dbReference type="Proteomes" id="UP000305874"/>
    </source>
</evidence>
<feature type="non-terminal residue" evidence="1">
    <location>
        <position position="128"/>
    </location>
</feature>
<dbReference type="Gene3D" id="3.30.70.1320">
    <property type="entry name" value="Multidrug efflux transporter AcrB pore domain like"/>
    <property type="match status" value="1"/>
</dbReference>
<proteinExistence type="predicted"/>
<organism evidence="1 2">
    <name type="scientific">Pseudoalteromonas ruthenica</name>
    <dbReference type="NCBI Taxonomy" id="151081"/>
    <lineage>
        <taxon>Bacteria</taxon>
        <taxon>Pseudomonadati</taxon>
        <taxon>Pseudomonadota</taxon>
        <taxon>Gammaproteobacteria</taxon>
        <taxon>Alteromonadales</taxon>
        <taxon>Pseudoalteromonadaceae</taxon>
        <taxon>Pseudoalteromonas</taxon>
    </lineage>
</organism>
<dbReference type="SUPFAM" id="SSF82714">
    <property type="entry name" value="Multidrug efflux transporter AcrB TolC docking domain, DN and DC subdomains"/>
    <property type="match status" value="1"/>
</dbReference>
<dbReference type="RefSeq" id="WP_138549172.1">
    <property type="nucleotide sequence ID" value="NZ_PNCG01000149.1"/>
</dbReference>
<reference evidence="2" key="2">
    <citation type="submission" date="2019-06" db="EMBL/GenBank/DDBJ databases">
        <title>Co-occurence of chitin degradation, pigmentation and bioactivity in marine Pseudoalteromonas.</title>
        <authorList>
            <person name="Sonnenschein E.C."/>
            <person name="Bech P.K."/>
        </authorList>
    </citation>
    <scope>NUCLEOTIDE SEQUENCE [LARGE SCALE GENOMIC DNA]</scope>
    <source>
        <strain evidence="2">S2897</strain>
    </source>
</reference>
<dbReference type="PANTHER" id="PTHR32063:SF0">
    <property type="entry name" value="SWARMING MOTILITY PROTEIN SWRC"/>
    <property type="match status" value="1"/>
</dbReference>
<gene>
    <name evidence="1" type="ORF">CWC05_19455</name>
</gene>
<dbReference type="GO" id="GO:0005886">
    <property type="term" value="C:plasma membrane"/>
    <property type="evidence" value="ECO:0007669"/>
    <property type="project" value="TreeGrafter"/>
</dbReference>
<dbReference type="Proteomes" id="UP000305874">
    <property type="component" value="Unassembled WGS sequence"/>
</dbReference>
<dbReference type="AlphaFoldDB" id="A0A5S3Z0N4"/>
<comment type="caution">
    <text evidence="1">The sequence shown here is derived from an EMBL/GenBank/DDBJ whole genome shotgun (WGS) entry which is preliminary data.</text>
</comment>
<dbReference type="Gene3D" id="3.30.2090.10">
    <property type="entry name" value="Multidrug efflux transporter AcrB TolC docking domain, DN and DC subdomains"/>
    <property type="match status" value="1"/>
</dbReference>
<accession>A0A5S3Z0N4</accession>
<dbReference type="InterPro" id="IPR001036">
    <property type="entry name" value="Acrflvin-R"/>
</dbReference>